<evidence type="ECO:0000313" key="2">
    <source>
        <dbReference type="EMBL" id="EAU39192.1"/>
    </source>
</evidence>
<reference evidence="3" key="1">
    <citation type="submission" date="2005-09" db="EMBL/GenBank/DDBJ databases">
        <title>Annotation of the Aspergillus terreus NIH2624 genome.</title>
        <authorList>
            <person name="Birren B.W."/>
            <person name="Lander E.S."/>
            <person name="Galagan J.E."/>
            <person name="Nusbaum C."/>
            <person name="Devon K."/>
            <person name="Henn M."/>
            <person name="Ma L.-J."/>
            <person name="Jaffe D.B."/>
            <person name="Butler J."/>
            <person name="Alvarez P."/>
            <person name="Gnerre S."/>
            <person name="Grabherr M."/>
            <person name="Kleber M."/>
            <person name="Mauceli E.W."/>
            <person name="Brockman W."/>
            <person name="Rounsley S."/>
            <person name="Young S.K."/>
            <person name="LaButti K."/>
            <person name="Pushparaj V."/>
            <person name="DeCaprio D."/>
            <person name="Crawford M."/>
            <person name="Koehrsen M."/>
            <person name="Engels R."/>
            <person name="Montgomery P."/>
            <person name="Pearson M."/>
            <person name="Howarth C."/>
            <person name="Larson L."/>
            <person name="Luoma S."/>
            <person name="White J."/>
            <person name="Alvarado L."/>
            <person name="Kodira C.D."/>
            <person name="Zeng Q."/>
            <person name="Oleary S."/>
            <person name="Yandava C."/>
            <person name="Denning D.W."/>
            <person name="Nierman W.C."/>
            <person name="Milne T."/>
            <person name="Madden K."/>
        </authorList>
    </citation>
    <scope>NUCLEOTIDE SEQUENCE [LARGE SCALE GENOMIC DNA]</scope>
    <source>
        <strain evidence="3">NIH 2624 / FGSC A1156</strain>
    </source>
</reference>
<name>Q0D0I8_ASPTN</name>
<feature type="compositionally biased region" description="Basic residues" evidence="1">
    <location>
        <begin position="12"/>
        <end position="29"/>
    </location>
</feature>
<sequence length="130" mass="14862">MDGKERTAREGHGRRRKNFKERRSRKECKRKVCGEKEGGRARGRERGEGGEGREEDQPGERRENEVEGEKKAMAEEELMGEVIWNYGFGWSSYDNPAFIGSMRVLYVNCVEYPHAPGFRSISGSISGDMQ</sequence>
<dbReference type="HOGENOM" id="CLU_1937720_0_0_1"/>
<dbReference type="EMBL" id="CH476594">
    <property type="protein sequence ID" value="EAU39192.1"/>
    <property type="molecule type" value="Genomic_DNA"/>
</dbReference>
<dbReference type="GeneID" id="4355300"/>
<feature type="compositionally biased region" description="Basic and acidic residues" evidence="1">
    <location>
        <begin position="1"/>
        <end position="11"/>
    </location>
</feature>
<organism evidence="2 3">
    <name type="scientific">Aspergillus terreus (strain NIH 2624 / FGSC A1156)</name>
    <dbReference type="NCBI Taxonomy" id="341663"/>
    <lineage>
        <taxon>Eukaryota</taxon>
        <taxon>Fungi</taxon>
        <taxon>Dikarya</taxon>
        <taxon>Ascomycota</taxon>
        <taxon>Pezizomycotina</taxon>
        <taxon>Eurotiomycetes</taxon>
        <taxon>Eurotiomycetidae</taxon>
        <taxon>Eurotiales</taxon>
        <taxon>Aspergillaceae</taxon>
        <taxon>Aspergillus</taxon>
        <taxon>Aspergillus subgen. Circumdati</taxon>
    </lineage>
</organism>
<dbReference type="AlphaFoldDB" id="Q0D0I8"/>
<evidence type="ECO:0000313" key="3">
    <source>
        <dbReference type="Proteomes" id="UP000007963"/>
    </source>
</evidence>
<gene>
    <name evidence="2" type="ORF">ATEG_00546</name>
</gene>
<evidence type="ECO:0000256" key="1">
    <source>
        <dbReference type="SAM" id="MobiDB-lite"/>
    </source>
</evidence>
<dbReference type="VEuPathDB" id="FungiDB:ATEG_00546"/>
<proteinExistence type="predicted"/>
<dbReference type="Proteomes" id="UP000007963">
    <property type="component" value="Unassembled WGS sequence"/>
</dbReference>
<protein>
    <submittedName>
        <fullName evidence="2">Uncharacterized protein</fullName>
    </submittedName>
</protein>
<dbReference type="RefSeq" id="XP_001210632.1">
    <property type="nucleotide sequence ID" value="XM_001210632.1"/>
</dbReference>
<accession>Q0D0I8</accession>
<feature type="compositionally biased region" description="Basic and acidic residues" evidence="1">
    <location>
        <begin position="30"/>
        <end position="71"/>
    </location>
</feature>
<feature type="region of interest" description="Disordered" evidence="1">
    <location>
        <begin position="1"/>
        <end position="71"/>
    </location>
</feature>